<evidence type="ECO:0000313" key="2">
    <source>
        <dbReference type="EMBL" id="MBE9375525.1"/>
    </source>
</evidence>
<dbReference type="Proteomes" id="UP000598360">
    <property type="component" value="Unassembled WGS sequence"/>
</dbReference>
<dbReference type="AlphaFoldDB" id="A0A929BB46"/>
<gene>
    <name evidence="2" type="ORF">IQ251_13815</name>
</gene>
<reference evidence="2" key="1">
    <citation type="submission" date="2020-10" db="EMBL/GenBank/DDBJ databases">
        <title>Diversity and distribution of actinomycetes associated with coral in the coast of Hainan.</title>
        <authorList>
            <person name="Li F."/>
        </authorList>
    </citation>
    <scope>NUCLEOTIDE SEQUENCE</scope>
    <source>
        <strain evidence="2">HNM0983</strain>
    </source>
</reference>
<feature type="region of interest" description="Disordered" evidence="1">
    <location>
        <begin position="58"/>
        <end position="104"/>
    </location>
</feature>
<keyword evidence="3" id="KW-1185">Reference proteome</keyword>
<organism evidence="2 3">
    <name type="scientific">Saccharopolyspora montiporae</name>
    <dbReference type="NCBI Taxonomy" id="2781240"/>
    <lineage>
        <taxon>Bacteria</taxon>
        <taxon>Bacillati</taxon>
        <taxon>Actinomycetota</taxon>
        <taxon>Actinomycetes</taxon>
        <taxon>Pseudonocardiales</taxon>
        <taxon>Pseudonocardiaceae</taxon>
        <taxon>Saccharopolyspora</taxon>
    </lineage>
</organism>
<dbReference type="EMBL" id="JADEYC010000021">
    <property type="protein sequence ID" value="MBE9375525.1"/>
    <property type="molecule type" value="Genomic_DNA"/>
</dbReference>
<name>A0A929BB46_9PSEU</name>
<comment type="caution">
    <text evidence="2">The sequence shown here is derived from an EMBL/GenBank/DDBJ whole genome shotgun (WGS) entry which is preliminary data.</text>
</comment>
<dbReference type="RefSeq" id="WP_193928966.1">
    <property type="nucleotide sequence ID" value="NZ_JADEYC010000021.1"/>
</dbReference>
<proteinExistence type="predicted"/>
<protein>
    <submittedName>
        <fullName evidence="2">Uncharacterized protein</fullName>
    </submittedName>
</protein>
<evidence type="ECO:0000313" key="3">
    <source>
        <dbReference type="Proteomes" id="UP000598360"/>
    </source>
</evidence>
<evidence type="ECO:0000256" key="1">
    <source>
        <dbReference type="SAM" id="MobiDB-lite"/>
    </source>
</evidence>
<sequence length="104" mass="10843">MALPAGLSRIGEALIDVDEAIAPADRLVVLDDGGIGTDRRIRRADAREHRTELLAAPGVDAELGAPDEPVPMESTAARDPGAAGPTHTTTRRTELTAEPGGRAR</sequence>
<accession>A0A929BB46</accession>